<evidence type="ECO:0000313" key="2">
    <source>
        <dbReference type="Proteomes" id="UP001348817"/>
    </source>
</evidence>
<keyword evidence="2" id="KW-1185">Reference proteome</keyword>
<dbReference type="KEGG" id="fax:FUAX_55010"/>
<geneLocation type="plasmid" evidence="1 2">
    <name>pFA11</name>
</geneLocation>
<organism evidence="1 2">
    <name type="scientific">Fulvitalea axinellae</name>
    <dbReference type="NCBI Taxonomy" id="1182444"/>
    <lineage>
        <taxon>Bacteria</taxon>
        <taxon>Pseudomonadati</taxon>
        <taxon>Bacteroidota</taxon>
        <taxon>Cytophagia</taxon>
        <taxon>Cytophagales</taxon>
        <taxon>Persicobacteraceae</taxon>
        <taxon>Fulvitalea</taxon>
    </lineage>
</organism>
<dbReference type="Proteomes" id="UP001348817">
    <property type="component" value="Plasmid pFA11"/>
</dbReference>
<evidence type="ECO:0008006" key="3">
    <source>
        <dbReference type="Google" id="ProtNLM"/>
    </source>
</evidence>
<sequence>MIAIVKNAMIAGRFLFFICLMIKSCYRLYYPCQHFLNLSGISFCVQKNIYSYKESTRSRKRVSWDFHLVIIF</sequence>
<accession>A0AAU9DF44</accession>
<reference evidence="1 2" key="1">
    <citation type="submission" date="2021-12" db="EMBL/GenBank/DDBJ databases">
        <title>Genome sequencing of bacteria with rrn-lacking chromosome and rrn-plasmid.</title>
        <authorList>
            <person name="Anda M."/>
            <person name="Iwasaki W."/>
        </authorList>
    </citation>
    <scope>NUCLEOTIDE SEQUENCE [LARGE SCALE GENOMIC DNA]</scope>
    <source>
        <strain evidence="1 2">DSM 100852</strain>
        <plasmid evidence="1 2">pFA11</plasmid>
    </source>
</reference>
<name>A0AAU9DF44_9BACT</name>
<keyword evidence="1" id="KW-0614">Plasmid</keyword>
<proteinExistence type="predicted"/>
<evidence type="ECO:0000313" key="1">
    <source>
        <dbReference type="EMBL" id="BDD13069.1"/>
    </source>
</evidence>
<dbReference type="EMBL" id="AP025325">
    <property type="protein sequence ID" value="BDD13069.1"/>
    <property type="molecule type" value="Genomic_DNA"/>
</dbReference>
<dbReference type="AlphaFoldDB" id="A0AAU9DF44"/>
<gene>
    <name evidence="1" type="ORF">FUAX_55010</name>
</gene>
<protein>
    <recommendedName>
        <fullName evidence="3">Secreted protein</fullName>
    </recommendedName>
</protein>